<dbReference type="Proteomes" id="UP000198984">
    <property type="component" value="Unassembled WGS sequence"/>
</dbReference>
<dbReference type="AlphaFoldDB" id="A0A1H7SX79"/>
<evidence type="ECO:0000313" key="4">
    <source>
        <dbReference type="Proteomes" id="UP000198984"/>
    </source>
</evidence>
<dbReference type="PANTHER" id="PTHR35024:SF4">
    <property type="entry name" value="POLYMER-FORMING CYTOSKELETAL PROTEIN"/>
    <property type="match status" value="1"/>
</dbReference>
<dbReference type="InterPro" id="IPR007607">
    <property type="entry name" value="BacA/B"/>
</dbReference>
<evidence type="ECO:0000256" key="2">
    <source>
        <dbReference type="SAM" id="MobiDB-lite"/>
    </source>
</evidence>
<dbReference type="Pfam" id="PF04519">
    <property type="entry name" value="Bactofilin"/>
    <property type="match status" value="1"/>
</dbReference>
<gene>
    <name evidence="3" type="ORF">SAMN04488505_1021067</name>
</gene>
<dbReference type="STRING" id="573321.SAMN04488505_1021067"/>
<protein>
    <submittedName>
        <fullName evidence="3">Protein CcmA, bactofilin family</fullName>
    </submittedName>
</protein>
<evidence type="ECO:0000256" key="1">
    <source>
        <dbReference type="ARBA" id="ARBA00044755"/>
    </source>
</evidence>
<name>A0A1H7SX79_9BACT</name>
<feature type="region of interest" description="Disordered" evidence="2">
    <location>
        <begin position="119"/>
        <end position="153"/>
    </location>
</feature>
<comment type="similarity">
    <text evidence="1">Belongs to the bactofilin family.</text>
</comment>
<dbReference type="PANTHER" id="PTHR35024">
    <property type="entry name" value="HYPOTHETICAL CYTOSOLIC PROTEIN"/>
    <property type="match status" value="1"/>
</dbReference>
<accession>A0A1H7SX79</accession>
<feature type="compositionally biased region" description="Basic and acidic residues" evidence="2">
    <location>
        <begin position="137"/>
        <end position="153"/>
    </location>
</feature>
<dbReference type="OrthoDB" id="5432602at2"/>
<reference evidence="3 4" key="1">
    <citation type="submission" date="2016-10" db="EMBL/GenBank/DDBJ databases">
        <authorList>
            <person name="de Groot N.N."/>
        </authorList>
    </citation>
    <scope>NUCLEOTIDE SEQUENCE [LARGE SCALE GENOMIC DNA]</scope>
    <source>
        <strain evidence="3 4">DSM 21039</strain>
    </source>
</reference>
<proteinExistence type="inferred from homology"/>
<feature type="compositionally biased region" description="Basic and acidic residues" evidence="2">
    <location>
        <begin position="119"/>
        <end position="130"/>
    </location>
</feature>
<keyword evidence="4" id="KW-1185">Reference proteome</keyword>
<sequence>MSTITDRLWSAFSKGRFLLPRQVVVQGSIEATIPGRIDGNVKGDVKTEGMLIIGPEGSVRGNVYATDLVTYGKIYGDIYISNKAVVSNEAYVKGDVNAVVLEVKEGAVIEGAIRKNISARHEPDPLKPADAEADTPEVEKVVKPPEEERASWF</sequence>
<evidence type="ECO:0000313" key="3">
    <source>
        <dbReference type="EMBL" id="SEL76859.1"/>
    </source>
</evidence>
<dbReference type="EMBL" id="FOBB01000002">
    <property type="protein sequence ID" value="SEL76859.1"/>
    <property type="molecule type" value="Genomic_DNA"/>
</dbReference>
<organism evidence="3 4">
    <name type="scientific">Chitinophaga rupis</name>
    <dbReference type="NCBI Taxonomy" id="573321"/>
    <lineage>
        <taxon>Bacteria</taxon>
        <taxon>Pseudomonadati</taxon>
        <taxon>Bacteroidota</taxon>
        <taxon>Chitinophagia</taxon>
        <taxon>Chitinophagales</taxon>
        <taxon>Chitinophagaceae</taxon>
        <taxon>Chitinophaga</taxon>
    </lineage>
</organism>
<dbReference type="RefSeq" id="WP_089911426.1">
    <property type="nucleotide sequence ID" value="NZ_FOBB01000002.1"/>
</dbReference>